<reference evidence="1 2" key="1">
    <citation type="submission" date="2024-09" db="EMBL/GenBank/DDBJ databases">
        <authorList>
            <person name="Sun Q."/>
            <person name="Mori K."/>
        </authorList>
    </citation>
    <scope>NUCLEOTIDE SEQUENCE [LARGE SCALE GENOMIC DNA]</scope>
    <source>
        <strain evidence="1 2">CCM 8677</strain>
    </source>
</reference>
<proteinExistence type="predicted"/>
<sequence length="113" mass="10654">MHAACTSSGIAISGGSGGLGGAGGSVNPANAGNGGGGGGDGGLGIAGKAGGGGGLIQALRVDCSSQTIVTTLPDLSLNSILILFCAIVKPVAPSAANNKTAMIGFMMSPRWLK</sequence>
<dbReference type="Proteomes" id="UP001589844">
    <property type="component" value="Unassembled WGS sequence"/>
</dbReference>
<organism evidence="1 2">
    <name type="scientific">Undibacterium danionis</name>
    <dbReference type="NCBI Taxonomy" id="1812100"/>
    <lineage>
        <taxon>Bacteria</taxon>
        <taxon>Pseudomonadati</taxon>
        <taxon>Pseudomonadota</taxon>
        <taxon>Betaproteobacteria</taxon>
        <taxon>Burkholderiales</taxon>
        <taxon>Oxalobacteraceae</taxon>
        <taxon>Undibacterium</taxon>
    </lineage>
</organism>
<comment type="caution">
    <text evidence="1">The sequence shown here is derived from an EMBL/GenBank/DDBJ whole genome shotgun (WGS) entry which is preliminary data.</text>
</comment>
<protein>
    <submittedName>
        <fullName evidence="1">Uncharacterized protein</fullName>
    </submittedName>
</protein>
<keyword evidence="2" id="KW-1185">Reference proteome</keyword>
<dbReference type="EMBL" id="JBHLXJ010000007">
    <property type="protein sequence ID" value="MFC0349553.1"/>
    <property type="molecule type" value="Genomic_DNA"/>
</dbReference>
<evidence type="ECO:0000313" key="1">
    <source>
        <dbReference type="EMBL" id="MFC0349553.1"/>
    </source>
</evidence>
<name>A0ABV6ID79_9BURK</name>
<accession>A0ABV6ID79</accession>
<evidence type="ECO:0000313" key="2">
    <source>
        <dbReference type="Proteomes" id="UP001589844"/>
    </source>
</evidence>
<gene>
    <name evidence="1" type="ORF">ACFFJH_07020</name>
</gene>